<protein>
    <submittedName>
        <fullName evidence="2">Uncharacterized protein</fullName>
    </submittedName>
</protein>
<dbReference type="OrthoDB" id="10552134at2759"/>
<feature type="non-terminal residue" evidence="2">
    <location>
        <position position="1"/>
    </location>
</feature>
<evidence type="ECO:0000256" key="1">
    <source>
        <dbReference type="SAM" id="MobiDB-lite"/>
    </source>
</evidence>
<organism evidence="2 3">
    <name type="scientific">Trypanosoma cruzi marinkellei</name>
    <dbReference type="NCBI Taxonomy" id="85056"/>
    <lineage>
        <taxon>Eukaryota</taxon>
        <taxon>Discoba</taxon>
        <taxon>Euglenozoa</taxon>
        <taxon>Kinetoplastea</taxon>
        <taxon>Metakinetoplastina</taxon>
        <taxon>Trypanosomatida</taxon>
        <taxon>Trypanosomatidae</taxon>
        <taxon>Trypanosoma</taxon>
        <taxon>Schizotrypanum</taxon>
    </lineage>
</organism>
<dbReference type="AlphaFoldDB" id="K2LUH2"/>
<name>K2LUH2_TRYCR</name>
<reference evidence="2 3" key="1">
    <citation type="journal article" date="2012" name="BMC Genomics">
        <title>Comparative genomic analysis of human infective Trypanosoma cruzi lineages with the bat-restricted subspecies T. cruzi marinkellei.</title>
        <authorList>
            <person name="Franzen O."/>
            <person name="Talavera-Lopez C."/>
            <person name="Ochaya S."/>
            <person name="Butler C.E."/>
            <person name="Messenger L.A."/>
            <person name="Lewis M.D."/>
            <person name="Llewellyn M.S."/>
            <person name="Marinkelle C.J."/>
            <person name="Tyler K.M."/>
            <person name="Miles M.A."/>
            <person name="Andersson B."/>
        </authorList>
    </citation>
    <scope>NUCLEOTIDE SEQUENCE [LARGE SCALE GENOMIC DNA]</scope>
    <source>
        <strain evidence="2 3">B7</strain>
    </source>
</reference>
<feature type="compositionally biased region" description="Basic and acidic residues" evidence="1">
    <location>
        <begin position="116"/>
        <end position="138"/>
    </location>
</feature>
<keyword evidence="3" id="KW-1185">Reference proteome</keyword>
<sequence>SLPWSVVGSAACGDSQEAVAEEPGSPFDTRVCASCVSCLPARLALSVATCARRICYEDGVAIAASACEALSDYRNAGLNTSGMCRRIVDGRAHPAVDWAGGRQPTARWSTMNSRRSNREKVPAEAEAGRPRQHGKDGATDTGTTCNAHGVRMPVEEWAGVASRLCAKPRLRGDDGQVDTRNRFLATPKIACHAVCAPSFSSRSSFQFRRLT</sequence>
<accession>K2LUH2</accession>
<proteinExistence type="predicted"/>
<dbReference type="EMBL" id="AHKC01020822">
    <property type="protein sequence ID" value="EKF26408.1"/>
    <property type="molecule type" value="Genomic_DNA"/>
</dbReference>
<feature type="non-terminal residue" evidence="2">
    <location>
        <position position="211"/>
    </location>
</feature>
<feature type="region of interest" description="Disordered" evidence="1">
    <location>
        <begin position="98"/>
        <end position="142"/>
    </location>
</feature>
<evidence type="ECO:0000313" key="3">
    <source>
        <dbReference type="Proteomes" id="UP000007350"/>
    </source>
</evidence>
<gene>
    <name evidence="2" type="ORF">MOQ_009900</name>
</gene>
<comment type="caution">
    <text evidence="2">The sequence shown here is derived from an EMBL/GenBank/DDBJ whole genome shotgun (WGS) entry which is preliminary data.</text>
</comment>
<dbReference type="Proteomes" id="UP000007350">
    <property type="component" value="Unassembled WGS sequence"/>
</dbReference>
<evidence type="ECO:0000313" key="2">
    <source>
        <dbReference type="EMBL" id="EKF26408.1"/>
    </source>
</evidence>